<dbReference type="KEGG" id="glj:GKIL_2572"/>
<dbReference type="OrthoDB" id="9777884at2"/>
<dbReference type="InterPro" id="IPR014729">
    <property type="entry name" value="Rossmann-like_a/b/a_fold"/>
</dbReference>
<dbReference type="PANTHER" id="PTHR46268:SF6">
    <property type="entry name" value="UNIVERSAL STRESS PROTEIN UP12"/>
    <property type="match status" value="1"/>
</dbReference>
<sequence length="136" mass="14866">MFDLILLPLNSSPESERALQMALNLAGKYNSKLLLLSVVDLPDDLPERESHLAQVRERAQTLAQKVRERLQTEGFVSQARIEEGKTAFVICDVADETGTGLIVMGSRGLGLTEEGKQHSTSDRVINLAPCPVLVVP</sequence>
<dbReference type="InterPro" id="IPR006016">
    <property type="entry name" value="UspA"/>
</dbReference>
<dbReference type="InterPro" id="IPR006015">
    <property type="entry name" value="Universal_stress_UspA"/>
</dbReference>
<dbReference type="CDD" id="cd00293">
    <property type="entry name" value="USP-like"/>
    <property type="match status" value="1"/>
</dbReference>
<dbReference type="PRINTS" id="PR01438">
    <property type="entry name" value="UNVRSLSTRESS"/>
</dbReference>
<dbReference type="AlphaFoldDB" id="U5QIY8"/>
<evidence type="ECO:0000313" key="3">
    <source>
        <dbReference type="EMBL" id="AGY58818.1"/>
    </source>
</evidence>
<evidence type="ECO:0000259" key="2">
    <source>
        <dbReference type="Pfam" id="PF00582"/>
    </source>
</evidence>
<organism evidence="3 4">
    <name type="scientific">Gloeobacter kilaueensis (strain ATCC BAA-2537 / CCAP 1431/1 / ULC 316 / JS1)</name>
    <dbReference type="NCBI Taxonomy" id="1183438"/>
    <lineage>
        <taxon>Bacteria</taxon>
        <taxon>Bacillati</taxon>
        <taxon>Cyanobacteriota</taxon>
        <taxon>Cyanophyceae</taxon>
        <taxon>Gloeobacterales</taxon>
        <taxon>Gloeobacteraceae</taxon>
        <taxon>Gloeobacter</taxon>
    </lineage>
</organism>
<dbReference type="Pfam" id="PF00582">
    <property type="entry name" value="Usp"/>
    <property type="match status" value="1"/>
</dbReference>
<dbReference type="HOGENOM" id="CLU_049301_16_1_3"/>
<name>U5QIY8_GLOK1</name>
<evidence type="ECO:0000313" key="4">
    <source>
        <dbReference type="Proteomes" id="UP000017396"/>
    </source>
</evidence>
<dbReference type="Proteomes" id="UP000017396">
    <property type="component" value="Chromosome"/>
</dbReference>
<dbReference type="RefSeq" id="WP_023174008.1">
    <property type="nucleotide sequence ID" value="NC_022600.1"/>
</dbReference>
<dbReference type="PANTHER" id="PTHR46268">
    <property type="entry name" value="STRESS RESPONSE PROTEIN NHAX"/>
    <property type="match status" value="1"/>
</dbReference>
<gene>
    <name evidence="3" type="ORF">GKIL_2572</name>
</gene>
<accession>U5QIY8</accession>
<evidence type="ECO:0000256" key="1">
    <source>
        <dbReference type="ARBA" id="ARBA00008791"/>
    </source>
</evidence>
<dbReference type="Gene3D" id="3.40.50.620">
    <property type="entry name" value="HUPs"/>
    <property type="match status" value="1"/>
</dbReference>
<dbReference type="SUPFAM" id="SSF52402">
    <property type="entry name" value="Adenine nucleotide alpha hydrolases-like"/>
    <property type="match status" value="1"/>
</dbReference>
<keyword evidence="4" id="KW-1185">Reference proteome</keyword>
<dbReference type="STRING" id="1183438.GKIL_2572"/>
<dbReference type="EMBL" id="CP003587">
    <property type="protein sequence ID" value="AGY58818.1"/>
    <property type="molecule type" value="Genomic_DNA"/>
</dbReference>
<feature type="domain" description="UspA" evidence="2">
    <location>
        <begin position="1"/>
        <end position="136"/>
    </location>
</feature>
<comment type="similarity">
    <text evidence="1">Belongs to the universal stress protein A family.</text>
</comment>
<protein>
    <submittedName>
        <fullName evidence="3">UspA domain-containing protein</fullName>
    </submittedName>
</protein>
<dbReference type="eggNOG" id="COG0589">
    <property type="taxonomic scope" value="Bacteria"/>
</dbReference>
<reference evidence="3 4" key="1">
    <citation type="journal article" date="2013" name="PLoS ONE">
        <title>Cultivation and Complete Genome Sequencing of Gloeobacter kilaueensis sp. nov., from a Lava Cave in Kilauea Caldera, Hawai'i.</title>
        <authorList>
            <person name="Saw J.H."/>
            <person name="Schatz M."/>
            <person name="Brown M.V."/>
            <person name="Kunkel D.D."/>
            <person name="Foster J.S."/>
            <person name="Shick H."/>
            <person name="Christensen S."/>
            <person name="Hou S."/>
            <person name="Wan X."/>
            <person name="Donachie S.P."/>
        </authorList>
    </citation>
    <scope>NUCLEOTIDE SEQUENCE [LARGE SCALE GENOMIC DNA]</scope>
    <source>
        <strain evidence="4">JS</strain>
    </source>
</reference>
<dbReference type="PATRIC" id="fig|1183438.3.peg.2533"/>
<proteinExistence type="inferred from homology"/>